<dbReference type="GO" id="GO:0006281">
    <property type="term" value="P:DNA repair"/>
    <property type="evidence" value="ECO:0007669"/>
    <property type="project" value="UniProtKB-KW"/>
</dbReference>
<gene>
    <name evidence="4" type="ORF">M378DRAFT_70044</name>
</gene>
<dbReference type="InterPro" id="IPR010285">
    <property type="entry name" value="DNA_helicase_pif1-like_DEAD"/>
</dbReference>
<dbReference type="HOGENOM" id="CLU_131030_0_0_1"/>
<dbReference type="Gene3D" id="3.40.50.300">
    <property type="entry name" value="P-loop containing nucleotide triphosphate hydrolases"/>
    <property type="match status" value="1"/>
</dbReference>
<dbReference type="GO" id="GO:0043139">
    <property type="term" value="F:5'-3' DNA helicase activity"/>
    <property type="evidence" value="ECO:0007669"/>
    <property type="project" value="UniProtKB-EC"/>
</dbReference>
<dbReference type="GO" id="GO:0005524">
    <property type="term" value="F:ATP binding"/>
    <property type="evidence" value="ECO:0007669"/>
    <property type="project" value="UniProtKB-KW"/>
</dbReference>
<keyword evidence="1" id="KW-0347">Helicase</keyword>
<dbReference type="EC" id="5.6.2.3" evidence="1"/>
<reference evidence="4 5" key="1">
    <citation type="submission" date="2014-04" db="EMBL/GenBank/DDBJ databases">
        <title>Evolutionary Origins and Diversification of the Mycorrhizal Mutualists.</title>
        <authorList>
            <consortium name="DOE Joint Genome Institute"/>
            <consortium name="Mycorrhizal Genomics Consortium"/>
            <person name="Kohler A."/>
            <person name="Kuo A."/>
            <person name="Nagy L.G."/>
            <person name="Floudas D."/>
            <person name="Copeland A."/>
            <person name="Barry K.W."/>
            <person name="Cichocki N."/>
            <person name="Veneault-Fourrey C."/>
            <person name="LaButti K."/>
            <person name="Lindquist E.A."/>
            <person name="Lipzen A."/>
            <person name="Lundell T."/>
            <person name="Morin E."/>
            <person name="Murat C."/>
            <person name="Riley R."/>
            <person name="Ohm R."/>
            <person name="Sun H."/>
            <person name="Tunlid A."/>
            <person name="Henrissat B."/>
            <person name="Grigoriev I.V."/>
            <person name="Hibbett D.S."/>
            <person name="Martin F."/>
        </authorList>
    </citation>
    <scope>NUCLEOTIDE SEQUENCE [LARGE SCALE GENOMIC DNA]</scope>
    <source>
        <strain evidence="4 5">Koide BX008</strain>
    </source>
</reference>
<dbReference type="InterPro" id="IPR027417">
    <property type="entry name" value="P-loop_NTPase"/>
</dbReference>
<keyword evidence="1" id="KW-0547">Nucleotide-binding</keyword>
<evidence type="ECO:0000259" key="3">
    <source>
        <dbReference type="Pfam" id="PF05970"/>
    </source>
</evidence>
<protein>
    <recommendedName>
        <fullName evidence="1">ATP-dependent DNA helicase</fullName>
        <ecNumber evidence="1">5.6.2.3</ecNumber>
    </recommendedName>
</protein>
<dbReference type="AlphaFoldDB" id="A0A0C2TPZ7"/>
<dbReference type="Proteomes" id="UP000054549">
    <property type="component" value="Unassembled WGS sequence"/>
</dbReference>
<dbReference type="Pfam" id="PF05970">
    <property type="entry name" value="PIF1"/>
    <property type="match status" value="1"/>
</dbReference>
<sequence>MSSSSSRDSVEQTLQALEERVAHKPLNNSISVNKRGSGCLSGLTGVPPTKKPRQLPRGYTDDDINDIKSAQKSTSRYFPPGNNTRSANQPQSTMVQATDSKGKLASVFLSQEQSQIKSLAVNDGKSLFYTGSAGTGKSVLLREIIKDLRKRYLKSPDAVAITASTGMPIVSTIAS</sequence>
<comment type="cofactor">
    <cofactor evidence="1">
        <name>Mg(2+)</name>
        <dbReference type="ChEBI" id="CHEBI:18420"/>
    </cofactor>
</comment>
<keyword evidence="1" id="KW-0067">ATP-binding</keyword>
<dbReference type="GO" id="GO:0006310">
    <property type="term" value="P:DNA recombination"/>
    <property type="evidence" value="ECO:0007669"/>
    <property type="project" value="UniProtKB-KW"/>
</dbReference>
<keyword evidence="1" id="KW-0378">Hydrolase</keyword>
<accession>A0A0C2TPZ7</accession>
<dbReference type="InParanoid" id="A0A0C2TPZ7"/>
<comment type="similarity">
    <text evidence="1">Belongs to the helicase family.</text>
</comment>
<feature type="region of interest" description="Disordered" evidence="2">
    <location>
        <begin position="20"/>
        <end position="91"/>
    </location>
</feature>
<dbReference type="EMBL" id="KN818226">
    <property type="protein sequence ID" value="KIL69309.1"/>
    <property type="molecule type" value="Genomic_DNA"/>
</dbReference>
<dbReference type="OrthoDB" id="432234at2759"/>
<organism evidence="4 5">
    <name type="scientific">Amanita muscaria (strain Koide BX008)</name>
    <dbReference type="NCBI Taxonomy" id="946122"/>
    <lineage>
        <taxon>Eukaryota</taxon>
        <taxon>Fungi</taxon>
        <taxon>Dikarya</taxon>
        <taxon>Basidiomycota</taxon>
        <taxon>Agaricomycotina</taxon>
        <taxon>Agaricomycetes</taxon>
        <taxon>Agaricomycetidae</taxon>
        <taxon>Agaricales</taxon>
        <taxon>Pluteineae</taxon>
        <taxon>Amanitaceae</taxon>
        <taxon>Amanita</taxon>
    </lineage>
</organism>
<evidence type="ECO:0000313" key="5">
    <source>
        <dbReference type="Proteomes" id="UP000054549"/>
    </source>
</evidence>
<feature type="compositionally biased region" description="Polar residues" evidence="2">
    <location>
        <begin position="68"/>
        <end position="91"/>
    </location>
</feature>
<proteinExistence type="inferred from homology"/>
<keyword evidence="1" id="KW-0227">DNA damage</keyword>
<comment type="catalytic activity">
    <reaction evidence="1">
        <text>ATP + H2O = ADP + phosphate + H(+)</text>
        <dbReference type="Rhea" id="RHEA:13065"/>
        <dbReference type="ChEBI" id="CHEBI:15377"/>
        <dbReference type="ChEBI" id="CHEBI:15378"/>
        <dbReference type="ChEBI" id="CHEBI:30616"/>
        <dbReference type="ChEBI" id="CHEBI:43474"/>
        <dbReference type="ChEBI" id="CHEBI:456216"/>
        <dbReference type="EC" id="5.6.2.3"/>
    </reaction>
</comment>
<keyword evidence="1" id="KW-0233">DNA recombination</keyword>
<dbReference type="STRING" id="946122.A0A0C2TPZ7"/>
<evidence type="ECO:0000256" key="1">
    <source>
        <dbReference type="RuleBase" id="RU363044"/>
    </source>
</evidence>
<dbReference type="SUPFAM" id="SSF52540">
    <property type="entry name" value="P-loop containing nucleoside triphosphate hydrolases"/>
    <property type="match status" value="1"/>
</dbReference>
<evidence type="ECO:0000313" key="4">
    <source>
        <dbReference type="EMBL" id="KIL69309.1"/>
    </source>
</evidence>
<keyword evidence="5" id="KW-1185">Reference proteome</keyword>
<keyword evidence="1" id="KW-0234">DNA repair</keyword>
<feature type="domain" description="DNA helicase Pif1-like DEAD-box helicase" evidence="3">
    <location>
        <begin position="112"/>
        <end position="167"/>
    </location>
</feature>
<evidence type="ECO:0000256" key="2">
    <source>
        <dbReference type="SAM" id="MobiDB-lite"/>
    </source>
</evidence>
<name>A0A0C2TPZ7_AMAMK</name>
<dbReference type="GO" id="GO:0016887">
    <property type="term" value="F:ATP hydrolysis activity"/>
    <property type="evidence" value="ECO:0007669"/>
    <property type="project" value="RHEA"/>
</dbReference>
<dbReference type="GO" id="GO:0000723">
    <property type="term" value="P:telomere maintenance"/>
    <property type="evidence" value="ECO:0007669"/>
    <property type="project" value="InterPro"/>
</dbReference>